<dbReference type="GO" id="GO:0008171">
    <property type="term" value="F:O-methyltransferase activity"/>
    <property type="evidence" value="ECO:0007669"/>
    <property type="project" value="InterPro"/>
</dbReference>
<dbReference type="SUPFAM" id="SSF53335">
    <property type="entry name" value="S-adenosyl-L-methionine-dependent methyltransferases"/>
    <property type="match status" value="1"/>
</dbReference>
<evidence type="ECO:0000256" key="4">
    <source>
        <dbReference type="ARBA" id="ARBA00023453"/>
    </source>
</evidence>
<evidence type="ECO:0000313" key="5">
    <source>
        <dbReference type="EMBL" id="PUU79820.1"/>
    </source>
</evidence>
<organism evidence="5 6">
    <name type="scientific">Tuber borchii</name>
    <name type="common">White truffle</name>
    <dbReference type="NCBI Taxonomy" id="42251"/>
    <lineage>
        <taxon>Eukaryota</taxon>
        <taxon>Fungi</taxon>
        <taxon>Dikarya</taxon>
        <taxon>Ascomycota</taxon>
        <taxon>Pezizomycotina</taxon>
        <taxon>Pezizomycetes</taxon>
        <taxon>Pezizales</taxon>
        <taxon>Tuberaceae</taxon>
        <taxon>Tuber</taxon>
    </lineage>
</organism>
<keyword evidence="6" id="KW-1185">Reference proteome</keyword>
<dbReference type="Proteomes" id="UP000244722">
    <property type="component" value="Unassembled WGS sequence"/>
</dbReference>
<evidence type="ECO:0000256" key="2">
    <source>
        <dbReference type="ARBA" id="ARBA00022679"/>
    </source>
</evidence>
<name>A0A2T6ZWI5_TUBBO</name>
<comment type="similarity">
    <text evidence="4">Belongs to the class I-like SAM-binding methyltransferase superfamily. Cation-dependent O-methyltransferase family.</text>
</comment>
<sequence length="243" mass="26573">MYSATELYPNAHVTEAVHEYSIAHSTPLPEVVEQHRARSIDFANRVGMDPGMMVNTLQAQFMLFLAKLIGAKKVLEVGTFTGYSALAWAEAIKGQEGAKLVCCDIPGPHTEFAKATLLEAGFLNKLVTFFEGDGVETLQSLPVDQFDIIFLDANKDGYLPALKTILSRNLLSARGIVVADNALKQGLVADATDKNPHAANSNPGGVMGYEHIDEFNKFVRDNEQLEQVLLPAFDGLNIIRLKQ</sequence>
<dbReference type="Pfam" id="PF01596">
    <property type="entry name" value="Methyltransf_3"/>
    <property type="match status" value="1"/>
</dbReference>
<protein>
    <submittedName>
        <fullName evidence="5">S-adenosyl-L-methionine-dependent methyltransferase</fullName>
    </submittedName>
</protein>
<dbReference type="GO" id="GO:0008757">
    <property type="term" value="F:S-adenosylmethionine-dependent methyltransferase activity"/>
    <property type="evidence" value="ECO:0007669"/>
    <property type="project" value="TreeGrafter"/>
</dbReference>
<dbReference type="Gene3D" id="3.40.50.150">
    <property type="entry name" value="Vaccinia Virus protein VP39"/>
    <property type="match status" value="1"/>
</dbReference>
<dbReference type="CDD" id="cd02440">
    <property type="entry name" value="AdoMet_MTases"/>
    <property type="match status" value="1"/>
</dbReference>
<keyword evidence="1 5" id="KW-0489">Methyltransferase</keyword>
<dbReference type="AlphaFoldDB" id="A0A2T6ZWI5"/>
<dbReference type="InterPro" id="IPR029063">
    <property type="entry name" value="SAM-dependent_MTases_sf"/>
</dbReference>
<reference evidence="5 6" key="1">
    <citation type="submission" date="2017-04" db="EMBL/GenBank/DDBJ databases">
        <title>Draft genome sequence of Tuber borchii Vittad., a whitish edible truffle.</title>
        <authorList>
            <consortium name="DOE Joint Genome Institute"/>
            <person name="Murat C."/>
            <person name="Kuo A."/>
            <person name="Barry K.W."/>
            <person name="Clum A."/>
            <person name="Dockter R.B."/>
            <person name="Fauchery L."/>
            <person name="Iotti M."/>
            <person name="Kohler A."/>
            <person name="Labutti K."/>
            <person name="Lindquist E.A."/>
            <person name="Lipzen A."/>
            <person name="Ohm R.A."/>
            <person name="Wang M."/>
            <person name="Grigoriev I.V."/>
            <person name="Zambonelli A."/>
            <person name="Martin F.M."/>
        </authorList>
    </citation>
    <scope>NUCLEOTIDE SEQUENCE [LARGE SCALE GENOMIC DNA]</scope>
    <source>
        <strain evidence="5 6">Tbo3840</strain>
    </source>
</reference>
<dbReference type="InterPro" id="IPR050362">
    <property type="entry name" value="Cation-dep_OMT"/>
</dbReference>
<dbReference type="PANTHER" id="PTHR10509">
    <property type="entry name" value="O-METHYLTRANSFERASE-RELATED"/>
    <property type="match status" value="1"/>
</dbReference>
<dbReference type="InterPro" id="IPR002935">
    <property type="entry name" value="SAM_O-MeTrfase"/>
</dbReference>
<dbReference type="PROSITE" id="PS51682">
    <property type="entry name" value="SAM_OMT_I"/>
    <property type="match status" value="1"/>
</dbReference>
<dbReference type="EMBL" id="NESQ01000081">
    <property type="protein sequence ID" value="PUU79820.1"/>
    <property type="molecule type" value="Genomic_DNA"/>
</dbReference>
<accession>A0A2T6ZWI5</accession>
<evidence type="ECO:0000256" key="3">
    <source>
        <dbReference type="ARBA" id="ARBA00022691"/>
    </source>
</evidence>
<dbReference type="STRING" id="42251.A0A2T6ZWI5"/>
<proteinExistence type="inferred from homology"/>
<evidence type="ECO:0000256" key="1">
    <source>
        <dbReference type="ARBA" id="ARBA00022603"/>
    </source>
</evidence>
<dbReference type="PANTHER" id="PTHR10509:SF14">
    <property type="entry name" value="CAFFEOYL-COA O-METHYLTRANSFERASE 3-RELATED"/>
    <property type="match status" value="1"/>
</dbReference>
<gene>
    <name evidence="5" type="ORF">B9Z19DRAFT_1192311</name>
</gene>
<dbReference type="GO" id="GO:0032259">
    <property type="term" value="P:methylation"/>
    <property type="evidence" value="ECO:0007669"/>
    <property type="project" value="UniProtKB-KW"/>
</dbReference>
<comment type="caution">
    <text evidence="5">The sequence shown here is derived from an EMBL/GenBank/DDBJ whole genome shotgun (WGS) entry which is preliminary data.</text>
</comment>
<dbReference type="OrthoDB" id="10251242at2759"/>
<keyword evidence="2 5" id="KW-0808">Transferase</keyword>
<keyword evidence="3" id="KW-0949">S-adenosyl-L-methionine</keyword>
<evidence type="ECO:0000313" key="6">
    <source>
        <dbReference type="Proteomes" id="UP000244722"/>
    </source>
</evidence>